<keyword evidence="5 10" id="KW-0812">Transmembrane</keyword>
<dbReference type="HAMAP" id="MF_00236">
    <property type="entry name" value="TatA_E"/>
    <property type="match status" value="1"/>
</dbReference>
<evidence type="ECO:0000256" key="5">
    <source>
        <dbReference type="ARBA" id="ARBA00022692"/>
    </source>
</evidence>
<organism evidence="12 13">
    <name type="scientific">Sphingomonas metalli</name>
    <dbReference type="NCBI Taxonomy" id="1779358"/>
    <lineage>
        <taxon>Bacteria</taxon>
        <taxon>Pseudomonadati</taxon>
        <taxon>Pseudomonadota</taxon>
        <taxon>Alphaproteobacteria</taxon>
        <taxon>Sphingomonadales</taxon>
        <taxon>Sphingomonadaceae</taxon>
        <taxon>Sphingomonas</taxon>
    </lineage>
</organism>
<evidence type="ECO:0000313" key="13">
    <source>
        <dbReference type="Proteomes" id="UP000623067"/>
    </source>
</evidence>
<evidence type="ECO:0000313" key="12">
    <source>
        <dbReference type="EMBL" id="GGB18077.1"/>
    </source>
</evidence>
<keyword evidence="2 10" id="KW-0813">Transport</keyword>
<evidence type="ECO:0000256" key="11">
    <source>
        <dbReference type="SAM" id="MobiDB-lite"/>
    </source>
</evidence>
<proteinExistence type="inferred from homology"/>
<reference evidence="12" key="2">
    <citation type="submission" date="2020-09" db="EMBL/GenBank/DDBJ databases">
        <authorList>
            <person name="Sun Q."/>
            <person name="Zhou Y."/>
        </authorList>
    </citation>
    <scope>NUCLEOTIDE SEQUENCE</scope>
    <source>
        <strain evidence="12">CGMCC 1.15330</strain>
    </source>
</reference>
<dbReference type="AlphaFoldDB" id="A0A916WN35"/>
<dbReference type="InterPro" id="IPR003369">
    <property type="entry name" value="TatA/B/E"/>
</dbReference>
<comment type="similarity">
    <text evidence="10">Belongs to the TatA/E family.</text>
</comment>
<dbReference type="RefSeq" id="WP_188657039.1">
    <property type="nucleotide sequence ID" value="NZ_BMIH01000001.1"/>
</dbReference>
<dbReference type="GO" id="GO:0008320">
    <property type="term" value="F:protein transmembrane transporter activity"/>
    <property type="evidence" value="ECO:0007669"/>
    <property type="project" value="UniProtKB-UniRule"/>
</dbReference>
<comment type="function">
    <text evidence="10">Part of the twin-arginine translocation (Tat) system that transports large folded proteins containing a characteristic twin-arginine motif in their signal peptide across membranes. TatA could form the protein-conducting channel of the Tat system.</text>
</comment>
<dbReference type="Proteomes" id="UP000623067">
    <property type="component" value="Unassembled WGS sequence"/>
</dbReference>
<dbReference type="Gene3D" id="1.20.5.3310">
    <property type="match status" value="1"/>
</dbReference>
<protein>
    <recommendedName>
        <fullName evidence="10">Sec-independent protein translocase protein TatA</fullName>
    </recommendedName>
</protein>
<evidence type="ECO:0000256" key="7">
    <source>
        <dbReference type="ARBA" id="ARBA00022989"/>
    </source>
</evidence>
<keyword evidence="6 10" id="KW-0653">Protein transport</keyword>
<dbReference type="Pfam" id="PF02416">
    <property type="entry name" value="TatA_B_E"/>
    <property type="match status" value="1"/>
</dbReference>
<dbReference type="InterPro" id="IPR006312">
    <property type="entry name" value="TatA/E"/>
</dbReference>
<dbReference type="PANTHER" id="PTHR42982:SF1">
    <property type="entry name" value="SEC-INDEPENDENT PROTEIN TRANSLOCASE PROTEIN TATA"/>
    <property type="match status" value="1"/>
</dbReference>
<reference evidence="12" key="1">
    <citation type="journal article" date="2014" name="Int. J. Syst. Evol. Microbiol.">
        <title>Complete genome sequence of Corynebacterium casei LMG S-19264T (=DSM 44701T), isolated from a smear-ripened cheese.</title>
        <authorList>
            <consortium name="US DOE Joint Genome Institute (JGI-PGF)"/>
            <person name="Walter F."/>
            <person name="Albersmeier A."/>
            <person name="Kalinowski J."/>
            <person name="Ruckert C."/>
        </authorList>
    </citation>
    <scope>NUCLEOTIDE SEQUENCE</scope>
    <source>
        <strain evidence="12">CGMCC 1.15330</strain>
    </source>
</reference>
<dbReference type="GO" id="GO:0033281">
    <property type="term" value="C:TAT protein transport complex"/>
    <property type="evidence" value="ECO:0007669"/>
    <property type="project" value="UniProtKB-UniRule"/>
</dbReference>
<feature type="compositionally biased region" description="Basic and acidic residues" evidence="11">
    <location>
        <begin position="49"/>
        <end position="77"/>
    </location>
</feature>
<keyword evidence="4" id="KW-0997">Cell inner membrane</keyword>
<keyword evidence="8 10" id="KW-0811">Translocation</keyword>
<dbReference type="EMBL" id="BMIH01000001">
    <property type="protein sequence ID" value="GGB18077.1"/>
    <property type="molecule type" value="Genomic_DNA"/>
</dbReference>
<evidence type="ECO:0000256" key="4">
    <source>
        <dbReference type="ARBA" id="ARBA00022519"/>
    </source>
</evidence>
<keyword evidence="9 10" id="KW-0472">Membrane</keyword>
<comment type="subcellular location">
    <subcellularLocation>
        <location evidence="1 10">Cell membrane</location>
        <topology evidence="1 10">Single-pass membrane protein</topology>
    </subcellularLocation>
</comment>
<evidence type="ECO:0000256" key="3">
    <source>
        <dbReference type="ARBA" id="ARBA00022475"/>
    </source>
</evidence>
<evidence type="ECO:0000256" key="2">
    <source>
        <dbReference type="ARBA" id="ARBA00022448"/>
    </source>
</evidence>
<evidence type="ECO:0000256" key="9">
    <source>
        <dbReference type="ARBA" id="ARBA00023136"/>
    </source>
</evidence>
<keyword evidence="13" id="KW-1185">Reference proteome</keyword>
<dbReference type="GO" id="GO:0043953">
    <property type="term" value="P:protein transport by the Tat complex"/>
    <property type="evidence" value="ECO:0007669"/>
    <property type="project" value="UniProtKB-UniRule"/>
</dbReference>
<accession>A0A916WN35</accession>
<name>A0A916WN35_9SPHN</name>
<evidence type="ECO:0000256" key="8">
    <source>
        <dbReference type="ARBA" id="ARBA00023010"/>
    </source>
</evidence>
<comment type="caution">
    <text evidence="12">The sequence shown here is derived from an EMBL/GenBank/DDBJ whole genome shotgun (WGS) entry which is preliminary data.</text>
</comment>
<sequence>MGSFSPIHLLVLAIVAILLLGGGRFSNLMGDVAKGVKNFKKGMAEEDEPAKPSKRIEAQSRAEPAFDREGDRVRDDR</sequence>
<keyword evidence="3 10" id="KW-1003">Cell membrane</keyword>
<feature type="region of interest" description="Disordered" evidence="11">
    <location>
        <begin position="43"/>
        <end position="77"/>
    </location>
</feature>
<dbReference type="PANTHER" id="PTHR42982">
    <property type="entry name" value="SEC-INDEPENDENT PROTEIN TRANSLOCASE PROTEIN TATA"/>
    <property type="match status" value="1"/>
</dbReference>
<gene>
    <name evidence="10 12" type="primary">tatA</name>
    <name evidence="12" type="ORF">GCM10011380_04560</name>
</gene>
<evidence type="ECO:0000256" key="10">
    <source>
        <dbReference type="HAMAP-Rule" id="MF_00236"/>
    </source>
</evidence>
<comment type="subunit">
    <text evidence="10">The Tat system comprises two distinct complexes: a TatABC complex, containing multiple copies of TatA, TatB and TatC subunits, and a separate TatA complex, containing only TatA subunits. Substrates initially bind to the TatABC complex, which probably triggers association of the separate TatA complex to form the active translocon.</text>
</comment>
<evidence type="ECO:0000256" key="1">
    <source>
        <dbReference type="ARBA" id="ARBA00004162"/>
    </source>
</evidence>
<keyword evidence="7 10" id="KW-1133">Transmembrane helix</keyword>
<evidence type="ECO:0000256" key="6">
    <source>
        <dbReference type="ARBA" id="ARBA00022927"/>
    </source>
</evidence>